<keyword evidence="3" id="KW-1185">Reference proteome</keyword>
<dbReference type="Proteomes" id="UP000217790">
    <property type="component" value="Unassembled WGS sequence"/>
</dbReference>
<dbReference type="AlphaFoldDB" id="A0A2H3D6U3"/>
<dbReference type="InterPro" id="IPR036047">
    <property type="entry name" value="F-box-like_dom_sf"/>
</dbReference>
<gene>
    <name evidence="2" type="ORF">ARMGADRAFT_284582</name>
</gene>
<dbReference type="SUPFAM" id="SSF81383">
    <property type="entry name" value="F-box domain"/>
    <property type="match status" value="1"/>
</dbReference>
<proteinExistence type="predicted"/>
<name>A0A2H3D6U3_ARMGA</name>
<dbReference type="OrthoDB" id="2322499at2759"/>
<dbReference type="InParanoid" id="A0A2H3D6U3"/>
<accession>A0A2H3D6U3</accession>
<dbReference type="OMA" id="KSSAFIW"/>
<dbReference type="Pfam" id="PF00646">
    <property type="entry name" value="F-box"/>
    <property type="match status" value="1"/>
</dbReference>
<sequence length="114" mass="13015">MASQRARVDKLQGILSMSVEMWLKILSLLSPQEVLQLARSSKDLRSIFMSRSSMPIWEAARRTVGCPSPISGFSEPAWANLLFMNTCHFCWKSVVRQIDFVFRTRICSKCASKQ</sequence>
<feature type="domain" description="F-box" evidence="1">
    <location>
        <begin position="14"/>
        <end position="51"/>
    </location>
</feature>
<dbReference type="EMBL" id="KZ293663">
    <property type="protein sequence ID" value="PBK90971.1"/>
    <property type="molecule type" value="Genomic_DNA"/>
</dbReference>
<organism evidence="2 3">
    <name type="scientific">Armillaria gallica</name>
    <name type="common">Bulbous honey fungus</name>
    <name type="synonym">Armillaria bulbosa</name>
    <dbReference type="NCBI Taxonomy" id="47427"/>
    <lineage>
        <taxon>Eukaryota</taxon>
        <taxon>Fungi</taxon>
        <taxon>Dikarya</taxon>
        <taxon>Basidiomycota</taxon>
        <taxon>Agaricomycotina</taxon>
        <taxon>Agaricomycetes</taxon>
        <taxon>Agaricomycetidae</taxon>
        <taxon>Agaricales</taxon>
        <taxon>Marasmiineae</taxon>
        <taxon>Physalacriaceae</taxon>
        <taxon>Armillaria</taxon>
    </lineage>
</organism>
<dbReference type="CDD" id="cd09917">
    <property type="entry name" value="F-box_SF"/>
    <property type="match status" value="1"/>
</dbReference>
<evidence type="ECO:0000313" key="2">
    <source>
        <dbReference type="EMBL" id="PBK90971.1"/>
    </source>
</evidence>
<dbReference type="InterPro" id="IPR001810">
    <property type="entry name" value="F-box_dom"/>
</dbReference>
<evidence type="ECO:0000313" key="3">
    <source>
        <dbReference type="Proteomes" id="UP000217790"/>
    </source>
</evidence>
<evidence type="ECO:0000259" key="1">
    <source>
        <dbReference type="Pfam" id="PF00646"/>
    </source>
</evidence>
<reference evidence="3" key="1">
    <citation type="journal article" date="2017" name="Nat. Ecol. Evol.">
        <title>Genome expansion and lineage-specific genetic innovations in the forest pathogenic fungi Armillaria.</title>
        <authorList>
            <person name="Sipos G."/>
            <person name="Prasanna A.N."/>
            <person name="Walter M.C."/>
            <person name="O'Connor E."/>
            <person name="Balint B."/>
            <person name="Krizsan K."/>
            <person name="Kiss B."/>
            <person name="Hess J."/>
            <person name="Varga T."/>
            <person name="Slot J."/>
            <person name="Riley R."/>
            <person name="Boka B."/>
            <person name="Rigling D."/>
            <person name="Barry K."/>
            <person name="Lee J."/>
            <person name="Mihaltcheva S."/>
            <person name="LaButti K."/>
            <person name="Lipzen A."/>
            <person name="Waldron R."/>
            <person name="Moloney N.M."/>
            <person name="Sperisen C."/>
            <person name="Kredics L."/>
            <person name="Vagvoelgyi C."/>
            <person name="Patrignani A."/>
            <person name="Fitzpatrick D."/>
            <person name="Nagy I."/>
            <person name="Doyle S."/>
            <person name="Anderson J.B."/>
            <person name="Grigoriev I.V."/>
            <person name="Gueldener U."/>
            <person name="Muensterkoetter M."/>
            <person name="Nagy L.G."/>
        </authorList>
    </citation>
    <scope>NUCLEOTIDE SEQUENCE [LARGE SCALE GENOMIC DNA]</scope>
    <source>
        <strain evidence="3">Ar21-2</strain>
    </source>
</reference>
<protein>
    <recommendedName>
        <fullName evidence="1">F-box domain-containing protein</fullName>
    </recommendedName>
</protein>